<gene>
    <name evidence="1" type="ORF">GCM10023322_46650</name>
</gene>
<accession>A0ABP9S309</accession>
<reference evidence="2" key="1">
    <citation type="journal article" date="2019" name="Int. J. Syst. Evol. Microbiol.">
        <title>The Global Catalogue of Microorganisms (GCM) 10K type strain sequencing project: providing services to taxonomists for standard genome sequencing and annotation.</title>
        <authorList>
            <consortium name="The Broad Institute Genomics Platform"/>
            <consortium name="The Broad Institute Genome Sequencing Center for Infectious Disease"/>
            <person name="Wu L."/>
            <person name="Ma J."/>
        </authorList>
    </citation>
    <scope>NUCLEOTIDE SEQUENCE [LARGE SCALE GENOMIC DNA]</scope>
    <source>
        <strain evidence="2">JCM 18304</strain>
    </source>
</reference>
<evidence type="ECO:0008006" key="3">
    <source>
        <dbReference type="Google" id="ProtNLM"/>
    </source>
</evidence>
<sequence length="55" mass="5375">MPLVIVAADRYSPRAAGAPLWTAGARAVMGPENLAPQAFAGSPVGDVAGAGNGAR</sequence>
<dbReference type="EMBL" id="BAABJQ010000014">
    <property type="protein sequence ID" value="GAA5190754.1"/>
    <property type="molecule type" value="Genomic_DNA"/>
</dbReference>
<organism evidence="1 2">
    <name type="scientific">Rugosimonospora acidiphila</name>
    <dbReference type="NCBI Taxonomy" id="556531"/>
    <lineage>
        <taxon>Bacteria</taxon>
        <taxon>Bacillati</taxon>
        <taxon>Actinomycetota</taxon>
        <taxon>Actinomycetes</taxon>
        <taxon>Micromonosporales</taxon>
        <taxon>Micromonosporaceae</taxon>
        <taxon>Rugosimonospora</taxon>
    </lineage>
</organism>
<dbReference type="Proteomes" id="UP001501570">
    <property type="component" value="Unassembled WGS sequence"/>
</dbReference>
<evidence type="ECO:0000313" key="2">
    <source>
        <dbReference type="Proteomes" id="UP001501570"/>
    </source>
</evidence>
<name>A0ABP9S309_9ACTN</name>
<keyword evidence="2" id="KW-1185">Reference proteome</keyword>
<comment type="caution">
    <text evidence="1">The sequence shown here is derived from an EMBL/GenBank/DDBJ whole genome shotgun (WGS) entry which is preliminary data.</text>
</comment>
<proteinExistence type="predicted"/>
<evidence type="ECO:0000313" key="1">
    <source>
        <dbReference type="EMBL" id="GAA5190754.1"/>
    </source>
</evidence>
<protein>
    <recommendedName>
        <fullName evidence="3">Glycerate kinase</fullName>
    </recommendedName>
</protein>